<evidence type="ECO:0000313" key="1">
    <source>
        <dbReference type="EMBL" id="KAJ9068759.1"/>
    </source>
</evidence>
<protein>
    <submittedName>
        <fullName evidence="1">BAR adaptor protein Hob1, variant 2</fullName>
    </submittedName>
</protein>
<gene>
    <name evidence="1" type="primary">hob1_2</name>
    <name evidence="1" type="ORF">DSO57_1025339</name>
</gene>
<evidence type="ECO:0000313" key="2">
    <source>
        <dbReference type="Proteomes" id="UP001165960"/>
    </source>
</evidence>
<dbReference type="Proteomes" id="UP001165960">
    <property type="component" value="Unassembled WGS sequence"/>
</dbReference>
<proteinExistence type="predicted"/>
<name>A0ACC2T2K3_9FUNG</name>
<keyword evidence="2" id="KW-1185">Reference proteome</keyword>
<organism evidence="1 2">
    <name type="scientific">Entomophthora muscae</name>
    <dbReference type="NCBI Taxonomy" id="34485"/>
    <lineage>
        <taxon>Eukaryota</taxon>
        <taxon>Fungi</taxon>
        <taxon>Fungi incertae sedis</taxon>
        <taxon>Zoopagomycota</taxon>
        <taxon>Entomophthoromycotina</taxon>
        <taxon>Entomophthoromycetes</taxon>
        <taxon>Entomophthorales</taxon>
        <taxon>Entomophthoraceae</taxon>
        <taxon>Entomophthora</taxon>
    </lineage>
</organism>
<reference evidence="1" key="1">
    <citation type="submission" date="2022-04" db="EMBL/GenBank/DDBJ databases">
        <title>Genome of the entomopathogenic fungus Entomophthora muscae.</title>
        <authorList>
            <person name="Elya C."/>
            <person name="Lovett B.R."/>
            <person name="Lee E."/>
            <person name="Macias A.M."/>
            <person name="Hajek A.E."/>
            <person name="De Bivort B.L."/>
            <person name="Kasson M.T."/>
            <person name="De Fine Licht H.H."/>
            <person name="Stajich J.E."/>
        </authorList>
    </citation>
    <scope>NUCLEOTIDE SEQUENCE</scope>
    <source>
        <strain evidence="1">Berkeley</strain>
    </source>
</reference>
<sequence>MSWRGFKKAVERIPANVKCAVGGNKAVKDETFDRLEAQFKILEAEVEKMLGHTKHFKESTQALVNHQLLLATALKEIYETNGEYDNATSSPEYHAAVQAYLELSQALKDDTWTELSLLDPRVLTPLGEIKGFMVAVRKLVTKRSHKILDLTRHTNTYNSLKKKENRDLSDEKKMYKYELLVQDAQDDYDSINSLLLEELPLLFEYQNKIILPIFQTFIYIQSKFYDTYTSSMDKLRHVAVFDYNSSVIDGFEARKHENAELVKHLEGLSTTLIRSSSVASARFRSKIRQNKDSSPDALQKSPESDHSSPKTDYAATSSSHQRSQSHPPPYDEPSSTKGTKILSTPTSPVKKPPPPTPPLLKARALYDYEPQAEGDLALKVDDVIDIIKKTNSTDDWWTGRLRGKIGVFPGKTLFFLH</sequence>
<dbReference type="EMBL" id="QTSX02003692">
    <property type="protein sequence ID" value="KAJ9068759.1"/>
    <property type="molecule type" value="Genomic_DNA"/>
</dbReference>
<accession>A0ACC2T2K3</accession>
<comment type="caution">
    <text evidence="1">The sequence shown here is derived from an EMBL/GenBank/DDBJ whole genome shotgun (WGS) entry which is preliminary data.</text>
</comment>